<evidence type="ECO:0008006" key="4">
    <source>
        <dbReference type="Google" id="ProtNLM"/>
    </source>
</evidence>
<reference evidence="3" key="1">
    <citation type="submission" date="2023-09" db="UniProtKB">
        <authorList>
            <consortium name="Ensembl"/>
        </authorList>
    </citation>
    <scope>IDENTIFICATION</scope>
</reference>
<keyword evidence="1" id="KW-0677">Repeat</keyword>
<dbReference type="InterPro" id="IPR000408">
    <property type="entry name" value="Reg_chr_condens"/>
</dbReference>
<dbReference type="PANTHER" id="PTHR22872">
    <property type="entry name" value="BTK-BINDING PROTEIN-RELATED"/>
    <property type="match status" value="1"/>
</dbReference>
<dbReference type="InterPro" id="IPR009091">
    <property type="entry name" value="RCC1/BLIP-II"/>
</dbReference>
<dbReference type="AlphaFoldDB" id="A0A8C0WY60"/>
<sequence>MLVKGYKLSDGQVFTFGDNSFGQLGYNSTAETRGPQLVERIDGLVSQIDCGSYHTLAYVYTTGQVVSFGCGPSCPSNPTQPEAPTENFDITCLISAAGMNGLSSSTSAFKKTLPEISQINQSLAEKWIAVNIKSKEHEKAKRNILFQLFTWFPFYISRIHRETGETIPIDVDLQMASDTFKKLLQKEWISSMIAACLQDSLFRALPCRSPHQEALSVFLLLPECLVMHHARKWRDLAVLFAEAVCKMSKQSLRVLKKCWASLEASSLSTLVQMLKTAFICEQHFSASPLERHRKFKALLETMREVHEVR</sequence>
<feature type="repeat" description="RCC1" evidence="2">
    <location>
        <begin position="11"/>
        <end position="61"/>
    </location>
</feature>
<proteinExistence type="predicted"/>
<evidence type="ECO:0000256" key="1">
    <source>
        <dbReference type="ARBA" id="ARBA00022737"/>
    </source>
</evidence>
<organism evidence="3">
    <name type="scientific">Castor canadensis</name>
    <name type="common">American beaver</name>
    <dbReference type="NCBI Taxonomy" id="51338"/>
    <lineage>
        <taxon>Eukaryota</taxon>
        <taxon>Metazoa</taxon>
        <taxon>Chordata</taxon>
        <taxon>Craniata</taxon>
        <taxon>Vertebrata</taxon>
        <taxon>Euteleostomi</taxon>
        <taxon>Mammalia</taxon>
        <taxon>Eutheria</taxon>
        <taxon>Euarchontoglires</taxon>
        <taxon>Glires</taxon>
        <taxon>Rodentia</taxon>
        <taxon>Castorimorpha</taxon>
        <taxon>Castoridae</taxon>
        <taxon>Castor</taxon>
    </lineage>
</organism>
<accession>A0A8C0WY60</accession>
<name>A0A8C0WY60_CASCN</name>
<dbReference type="SUPFAM" id="SSF50985">
    <property type="entry name" value="RCC1/BLIP-II"/>
    <property type="match status" value="1"/>
</dbReference>
<dbReference type="Pfam" id="PF00415">
    <property type="entry name" value="RCC1"/>
    <property type="match status" value="1"/>
</dbReference>
<evidence type="ECO:0000313" key="3">
    <source>
        <dbReference type="Ensembl" id="ENSCCNP00000015103.1"/>
    </source>
</evidence>
<protein>
    <recommendedName>
        <fullName evidence="4">E3 ubiquitin-protein ligase HERC6</fullName>
    </recommendedName>
</protein>
<dbReference type="InterPro" id="IPR051625">
    <property type="entry name" value="Signaling_Regulatory_Domain"/>
</dbReference>
<dbReference type="PROSITE" id="PS50012">
    <property type="entry name" value="RCC1_3"/>
    <property type="match status" value="1"/>
</dbReference>
<evidence type="ECO:0000256" key="2">
    <source>
        <dbReference type="PROSITE-ProRule" id="PRU00235"/>
    </source>
</evidence>
<dbReference type="Ensembl" id="ENSCCNT00000019740.1">
    <property type="protein sequence ID" value="ENSCCNP00000015103.1"/>
    <property type="gene ID" value="ENSCCNG00000015496.1"/>
</dbReference>
<dbReference type="Gene3D" id="2.130.10.30">
    <property type="entry name" value="Regulator of chromosome condensation 1/beta-lactamase-inhibitor protein II"/>
    <property type="match status" value="1"/>
</dbReference>